<dbReference type="PANTHER" id="PTHR48449:SF2">
    <property type="entry name" value="UBIQUITIN-LIKE PROTEASE FAMILY PROFILE DOMAIN-CONTAINING PROTEIN"/>
    <property type="match status" value="1"/>
</dbReference>
<evidence type="ECO:0000313" key="7">
    <source>
        <dbReference type="Proteomes" id="UP000712281"/>
    </source>
</evidence>
<gene>
    <name evidence="6" type="ORF">F2Q68_00021460</name>
</gene>
<evidence type="ECO:0000259" key="4">
    <source>
        <dbReference type="Pfam" id="PF02902"/>
    </source>
</evidence>
<feature type="region of interest" description="Disordered" evidence="3">
    <location>
        <begin position="172"/>
        <end position="200"/>
    </location>
</feature>
<dbReference type="AlphaFoldDB" id="A0A8S9FV15"/>
<feature type="domain" description="Ubiquitin-like protease family profile" evidence="4">
    <location>
        <begin position="591"/>
        <end position="655"/>
    </location>
</feature>
<evidence type="ECO:0008006" key="8">
    <source>
        <dbReference type="Google" id="ProtNLM"/>
    </source>
</evidence>
<protein>
    <recommendedName>
        <fullName evidence="8">DUF1985 domain-containing protein</fullName>
    </recommendedName>
</protein>
<dbReference type="GO" id="GO:0006508">
    <property type="term" value="P:proteolysis"/>
    <property type="evidence" value="ECO:0007669"/>
    <property type="project" value="UniProtKB-KW"/>
</dbReference>
<accession>A0A8S9FV15</accession>
<evidence type="ECO:0000256" key="1">
    <source>
        <dbReference type="ARBA" id="ARBA00022670"/>
    </source>
</evidence>
<keyword evidence="2" id="KW-0378">Hydrolase</keyword>
<dbReference type="InterPro" id="IPR015410">
    <property type="entry name" value="DUF1985"/>
</dbReference>
<dbReference type="Proteomes" id="UP000712281">
    <property type="component" value="Unassembled WGS sequence"/>
</dbReference>
<evidence type="ECO:0000256" key="3">
    <source>
        <dbReference type="SAM" id="MobiDB-lite"/>
    </source>
</evidence>
<reference evidence="6" key="1">
    <citation type="submission" date="2019-12" db="EMBL/GenBank/DDBJ databases">
        <title>Genome sequencing and annotation of Brassica cretica.</title>
        <authorList>
            <person name="Studholme D.J."/>
            <person name="Sarris P.F."/>
        </authorList>
    </citation>
    <scope>NUCLEOTIDE SEQUENCE</scope>
    <source>
        <strain evidence="6">PFS-001/15</strain>
        <tissue evidence="6">Leaf</tissue>
    </source>
</reference>
<dbReference type="PANTHER" id="PTHR48449">
    <property type="entry name" value="DUF1985 DOMAIN-CONTAINING PROTEIN"/>
    <property type="match status" value="1"/>
</dbReference>
<dbReference type="InterPro" id="IPR003653">
    <property type="entry name" value="Peptidase_C48_C"/>
</dbReference>
<dbReference type="EMBL" id="QGKW02002228">
    <property type="protein sequence ID" value="KAF2536839.1"/>
    <property type="molecule type" value="Genomic_DNA"/>
</dbReference>
<evidence type="ECO:0000259" key="5">
    <source>
        <dbReference type="Pfam" id="PF09331"/>
    </source>
</evidence>
<keyword evidence="1" id="KW-0645">Protease</keyword>
<dbReference type="Pfam" id="PF09331">
    <property type="entry name" value="DUF1985"/>
    <property type="match status" value="1"/>
</dbReference>
<dbReference type="Pfam" id="PF02902">
    <property type="entry name" value="Peptidase_C48"/>
    <property type="match status" value="1"/>
</dbReference>
<feature type="domain" description="DUF1985" evidence="5">
    <location>
        <begin position="31"/>
        <end position="131"/>
    </location>
</feature>
<comment type="caution">
    <text evidence="6">The sequence shown here is derived from an EMBL/GenBank/DDBJ whole genome shotgun (WGS) entry which is preliminary data.</text>
</comment>
<organism evidence="6 7">
    <name type="scientific">Brassica cretica</name>
    <name type="common">Mustard</name>
    <dbReference type="NCBI Taxonomy" id="69181"/>
    <lineage>
        <taxon>Eukaryota</taxon>
        <taxon>Viridiplantae</taxon>
        <taxon>Streptophyta</taxon>
        <taxon>Embryophyta</taxon>
        <taxon>Tracheophyta</taxon>
        <taxon>Spermatophyta</taxon>
        <taxon>Magnoliopsida</taxon>
        <taxon>eudicotyledons</taxon>
        <taxon>Gunneridae</taxon>
        <taxon>Pentapetalae</taxon>
        <taxon>rosids</taxon>
        <taxon>malvids</taxon>
        <taxon>Brassicales</taxon>
        <taxon>Brassicaceae</taxon>
        <taxon>Brassiceae</taxon>
        <taxon>Brassica</taxon>
    </lineage>
</organism>
<evidence type="ECO:0000256" key="2">
    <source>
        <dbReference type="ARBA" id="ARBA00022801"/>
    </source>
</evidence>
<dbReference type="GO" id="GO:0008234">
    <property type="term" value="F:cysteine-type peptidase activity"/>
    <property type="evidence" value="ECO:0007669"/>
    <property type="project" value="InterPro"/>
</dbReference>
<evidence type="ECO:0000313" key="6">
    <source>
        <dbReference type="EMBL" id="KAF2536839.1"/>
    </source>
</evidence>
<sequence>MVSVRLVDCSDSPEEQPIGPIPEMMATLRKFPKKSKMKLKETISKKPYRPSLFGKVEVATVASVIKMLMKRTVEDRLVRIKYACLAILASVLLPTNLKMKICREHAEAIADLEEFFAYPWGRLAFDMLMTSIKERDEIALSQNTITVKGFSLALQLVIVEAVPSLTEVVQEMCSSSEGDSDEEADDMSVKPKRKTLSSAHARNVDKQCDVLVRSIIDQDPLRPVEESNLGWSDEEEDEKVDNMVSLINTNFKFTRSMFVGGVTKLDVGRMSQSGNFTSKAMNSKKQLALSPSNDPGYIASLVIKKINPEFQTMDGNILEACNRVDSIEGSLVGLVHSVLGKFREEMLDSVRYLVTELTKAEGGPPPTLAQQGTNATPVRDANDVTIRNILGNISAYSTPPDSPRLSQAENLTPTYNKDVLYGEAAGDNVNDSFALSAHSHNHRTPVDINQPLEVAATVHGPFVDMPSFSLGLTQEGALHWNHGISMPEIVTAVTEPTVNVVNNIEDPQQCQKSKRQKCVPQALVQDYQYGPEIVSRVQQSQKSIFAYHDRNEIDQKYASLLQKADRHYLIRVGGVSVSAKDVLVLAERSRFLTSKVVDVLIQLVQLIIRQHYPAKTHERTVFLDSKYVSGISRTYPKFSKSRKKQSFIFPKGVVQAFLDRDECRLPGKLWEVLNQSVLLLSDQNLSQIQNPCDDGLMSVLLMSSHAVYSIEACKNISTDSLVEEGKSAAVLAFEFKETV</sequence>
<name>A0A8S9FV15_BRACR</name>
<proteinExistence type="predicted"/>